<keyword evidence="3" id="KW-1185">Reference proteome</keyword>
<protein>
    <recommendedName>
        <fullName evidence="4">Coiled-coil protein</fullName>
    </recommendedName>
</protein>
<dbReference type="AlphaFoldDB" id="A0A4Z1SY67"/>
<evidence type="ECO:0000256" key="1">
    <source>
        <dbReference type="SAM" id="Coils"/>
    </source>
</evidence>
<sequence length="191" mass="21885">MDSRFDPARIINEARSEAYHDVLAAKDAYIADLEDRLDSLQADLDNLLIKHSFDLDSLQHQHSLALQDASLAEADWKRRALEAEQKLQLLLGESPTASRIVELKQQVVELTSKLTRTTVTKVDELLSELDARDALLRQALEEQEKTAALLTQHEKDLQRYREILRKLQEAPREQAPPRIRRVQRVLKPPGP</sequence>
<organism evidence="2 3">
    <name type="scientific">Giardia muris</name>
    <dbReference type="NCBI Taxonomy" id="5742"/>
    <lineage>
        <taxon>Eukaryota</taxon>
        <taxon>Metamonada</taxon>
        <taxon>Diplomonadida</taxon>
        <taxon>Hexamitidae</taxon>
        <taxon>Giardiinae</taxon>
        <taxon>Giardia</taxon>
    </lineage>
</organism>
<evidence type="ECO:0000313" key="2">
    <source>
        <dbReference type="EMBL" id="TNJ26623.1"/>
    </source>
</evidence>
<name>A0A4Z1SY67_GIAMU</name>
<proteinExistence type="predicted"/>
<dbReference type="VEuPathDB" id="GiardiaDB:GMRT_11325"/>
<gene>
    <name evidence="2" type="ORF">GMRT_11325</name>
</gene>
<comment type="caution">
    <text evidence="2">The sequence shown here is derived from an EMBL/GenBank/DDBJ whole genome shotgun (WGS) entry which is preliminary data.</text>
</comment>
<feature type="coiled-coil region" evidence="1">
    <location>
        <begin position="23"/>
        <end position="50"/>
    </location>
</feature>
<keyword evidence="1" id="KW-0175">Coiled coil</keyword>
<reference evidence="2 3" key="1">
    <citation type="submission" date="2019-05" db="EMBL/GenBank/DDBJ databases">
        <title>The compact genome of Giardia muris reveals important steps in the evolution of intestinal protozoan parasites.</title>
        <authorList>
            <person name="Xu F."/>
            <person name="Jimenez-Gonzalez A."/>
            <person name="Einarsson E."/>
            <person name="Astvaldsson A."/>
            <person name="Peirasmaki D."/>
            <person name="Eckmann L."/>
            <person name="Andersson J.O."/>
            <person name="Svard S.G."/>
            <person name="Jerlstrom-Hultqvist J."/>
        </authorList>
    </citation>
    <scope>NUCLEOTIDE SEQUENCE [LARGE SCALE GENOMIC DNA]</scope>
    <source>
        <strain evidence="2 3">Roberts-Thomson</strain>
    </source>
</reference>
<evidence type="ECO:0008006" key="4">
    <source>
        <dbReference type="Google" id="ProtNLM"/>
    </source>
</evidence>
<dbReference type="Proteomes" id="UP000315496">
    <property type="component" value="Chromosome 5"/>
</dbReference>
<feature type="coiled-coil region" evidence="1">
    <location>
        <begin position="126"/>
        <end position="170"/>
    </location>
</feature>
<evidence type="ECO:0000313" key="3">
    <source>
        <dbReference type="Proteomes" id="UP000315496"/>
    </source>
</evidence>
<accession>A0A4Z1SY67</accession>
<dbReference type="EMBL" id="VDLU01000005">
    <property type="protein sequence ID" value="TNJ26623.1"/>
    <property type="molecule type" value="Genomic_DNA"/>
</dbReference>